<comment type="caution">
    <text evidence="1">The sequence shown here is derived from an EMBL/GenBank/DDBJ whole genome shotgun (WGS) entry which is preliminary data.</text>
</comment>
<reference evidence="1" key="1">
    <citation type="submission" date="2022-12" db="EMBL/GenBank/DDBJ databases">
        <title>Reference genome sequencing for broad-spectrum identification of bacterial and archaeal isolates by mass spectrometry.</title>
        <authorList>
            <person name="Sekiguchi Y."/>
            <person name="Tourlousse D.M."/>
        </authorList>
    </citation>
    <scope>NUCLEOTIDE SEQUENCE</scope>
    <source>
        <strain evidence="1">10succ1</strain>
    </source>
</reference>
<protein>
    <recommendedName>
        <fullName evidence="3">SD-repeat containing protein B domain-containing protein</fullName>
    </recommendedName>
</protein>
<name>A0A9W6GML3_9FUSO</name>
<dbReference type="RefSeq" id="WP_281837537.1">
    <property type="nucleotide sequence ID" value="NZ_BSDY01000026.1"/>
</dbReference>
<proteinExistence type="predicted"/>
<dbReference type="Gene3D" id="2.60.40.3110">
    <property type="match status" value="1"/>
</dbReference>
<dbReference type="EMBL" id="BSDY01000026">
    <property type="protein sequence ID" value="GLI57863.1"/>
    <property type="molecule type" value="Genomic_DNA"/>
</dbReference>
<organism evidence="1 2">
    <name type="scientific">Propionigenium maris DSM 9537</name>
    <dbReference type="NCBI Taxonomy" id="1123000"/>
    <lineage>
        <taxon>Bacteria</taxon>
        <taxon>Fusobacteriati</taxon>
        <taxon>Fusobacteriota</taxon>
        <taxon>Fusobacteriia</taxon>
        <taxon>Fusobacteriales</taxon>
        <taxon>Fusobacteriaceae</taxon>
        <taxon>Propionigenium</taxon>
    </lineage>
</organism>
<evidence type="ECO:0008006" key="3">
    <source>
        <dbReference type="Google" id="ProtNLM"/>
    </source>
</evidence>
<dbReference type="Proteomes" id="UP001144471">
    <property type="component" value="Unassembled WGS sequence"/>
</dbReference>
<gene>
    <name evidence="1" type="ORF">PM10SUCC1_33770</name>
</gene>
<dbReference type="AlphaFoldDB" id="A0A9W6GML3"/>
<sequence length="861" mass="98612">MKLRGILILFLITGTLLLSAEFKGEYEEGFIGIEINKIVEHTFFPVYMDFKEQEPYVGLKNLMVLVDARAMELDITNKKISGRMGEERKEFSFEDTTYITRENEVFVKGSDLGKVFPTKKIEWDTEKYTLKIETVFKTPVEVYLESEERRGNIESREEDEVAEDQLYRNERKLFTPGVIRPRYTDTDLGSGDESVSLRYDTHLLYGDFSSTYFFRPDSDLGSISLTYNEVLENKSIVAGDSFIRTYDFLNTSSIRGGAIQPWFGSSNLEIGATTIKGFAPYRSTVELYQNGTLLRFQTVGENGQYEFNDVRIEGYEDSYTIKIFNFDGTIETRELRLLSNRNILKKGQFEYLGAIGKDPDDDADDDLQYNVKAGYGITDRLTFAVGYMDVLSRISDETDIFAIDLNDDDDDEVETVNNNLVEAAFYYTTVAKKYPTYFEFANLYDTNEGDNTHIGIIRQKINTNTLSLEVYEYSEVNTRVTGAERSYLADWRGEFSRNLTYNVFYSQRDEPSDDIKNIGGNLFLRYPETSHTFGVQYPISGDDETTVLNYSYSNGKFEIFKIPINIVLSATVDAEDPGENALYSLLVSKRGSKKFDVSFEVETDTEEYEFSLEVSYKLTNWLDILGEVTRDEFGTDTKFGIDAEKTIILEKPFVKNSNPSPDNSWMEGKVFLDYDGDKEMDSEDIPLEGVIVNVGRREGTSDSDGNYFIDDISSYEDEKIEVDVTTIDPLLEAGNEKKYVRLYPARGGKMDIPLQPISIIMGDIIFPDNTVGDVEKFSILNKLTIVLKDESGRVVKKQKIEPEGYYMLERVLPGRYSVEVIYNGEDRVEFKETSKEVEVRAGKYGDYYEGFNFEIKSFSYE</sequence>
<keyword evidence="2" id="KW-1185">Reference proteome</keyword>
<evidence type="ECO:0000313" key="1">
    <source>
        <dbReference type="EMBL" id="GLI57863.1"/>
    </source>
</evidence>
<accession>A0A9W6GML3</accession>
<evidence type="ECO:0000313" key="2">
    <source>
        <dbReference type="Proteomes" id="UP001144471"/>
    </source>
</evidence>